<dbReference type="SMART" id="SM00448">
    <property type="entry name" value="REC"/>
    <property type="match status" value="1"/>
</dbReference>
<reference evidence="14" key="1">
    <citation type="submission" date="2020-07" db="EMBL/GenBank/DDBJ databases">
        <title>Huge and variable diversity of episymbiotic CPR bacteria and DPANN archaea in groundwater ecosystems.</title>
        <authorList>
            <person name="He C.Y."/>
            <person name="Keren R."/>
            <person name="Whittaker M."/>
            <person name="Farag I.F."/>
            <person name="Doudna J."/>
            <person name="Cate J.H.D."/>
            <person name="Banfield J.F."/>
        </authorList>
    </citation>
    <scope>NUCLEOTIDE SEQUENCE</scope>
    <source>
        <strain evidence="14">NC_groundwater_1813_Pr3_B-0.1um_71_17</strain>
    </source>
</reference>
<evidence type="ECO:0000256" key="8">
    <source>
        <dbReference type="ARBA" id="ARBA00023136"/>
    </source>
</evidence>
<keyword evidence="8 10" id="KW-0472">Membrane</keyword>
<dbReference type="InterPro" id="IPR035965">
    <property type="entry name" value="PAS-like_dom_sf"/>
</dbReference>
<feature type="transmembrane region" description="Helical" evidence="10">
    <location>
        <begin position="126"/>
        <end position="150"/>
    </location>
</feature>
<dbReference type="InterPro" id="IPR004358">
    <property type="entry name" value="Sig_transdc_His_kin-like_C"/>
</dbReference>
<evidence type="ECO:0000256" key="3">
    <source>
        <dbReference type="ARBA" id="ARBA00012438"/>
    </source>
</evidence>
<dbReference type="InterPro" id="IPR000014">
    <property type="entry name" value="PAS"/>
</dbReference>
<evidence type="ECO:0000256" key="7">
    <source>
        <dbReference type="ARBA" id="ARBA00022989"/>
    </source>
</evidence>
<feature type="modified residue" description="4-aspartylphosphate" evidence="9">
    <location>
        <position position="747"/>
    </location>
</feature>
<protein>
    <recommendedName>
        <fullName evidence="3">histidine kinase</fullName>
        <ecNumber evidence="3">2.7.13.3</ecNumber>
    </recommendedName>
</protein>
<dbReference type="Pfam" id="PF02518">
    <property type="entry name" value="HATPase_c"/>
    <property type="match status" value="1"/>
</dbReference>
<name>A0A933SA88_UNCEI</name>
<evidence type="ECO:0000259" key="11">
    <source>
        <dbReference type="PROSITE" id="PS50109"/>
    </source>
</evidence>
<feature type="transmembrane region" description="Helical" evidence="10">
    <location>
        <begin position="24"/>
        <end position="41"/>
    </location>
</feature>
<dbReference type="InterPro" id="IPR036890">
    <property type="entry name" value="HATPase_C_sf"/>
</dbReference>
<dbReference type="InterPro" id="IPR011006">
    <property type="entry name" value="CheY-like_superfamily"/>
</dbReference>
<accession>A0A933SA88</accession>
<dbReference type="PANTHER" id="PTHR43065:SF42">
    <property type="entry name" value="TWO-COMPONENT SENSOR PPRA"/>
    <property type="match status" value="1"/>
</dbReference>
<dbReference type="Gene3D" id="3.30.565.10">
    <property type="entry name" value="Histidine kinase-like ATPase, C-terminal domain"/>
    <property type="match status" value="1"/>
</dbReference>
<dbReference type="PROSITE" id="PS50110">
    <property type="entry name" value="RESPONSE_REGULATORY"/>
    <property type="match status" value="1"/>
</dbReference>
<keyword evidence="6 10" id="KW-0812">Transmembrane</keyword>
<feature type="transmembrane region" description="Helical" evidence="10">
    <location>
        <begin position="230"/>
        <end position="248"/>
    </location>
</feature>
<keyword evidence="7 10" id="KW-1133">Transmembrane helix</keyword>
<evidence type="ECO:0000259" key="13">
    <source>
        <dbReference type="PROSITE" id="PS50113"/>
    </source>
</evidence>
<dbReference type="PROSITE" id="PS50113">
    <property type="entry name" value="PAC"/>
    <property type="match status" value="1"/>
</dbReference>
<evidence type="ECO:0000313" key="15">
    <source>
        <dbReference type="Proteomes" id="UP000696931"/>
    </source>
</evidence>
<feature type="transmembrane region" description="Helical" evidence="10">
    <location>
        <begin position="89"/>
        <end position="114"/>
    </location>
</feature>
<dbReference type="InterPro" id="IPR000700">
    <property type="entry name" value="PAS-assoc_C"/>
</dbReference>
<dbReference type="SMART" id="SM00388">
    <property type="entry name" value="HisKA"/>
    <property type="match status" value="1"/>
</dbReference>
<evidence type="ECO:0000256" key="5">
    <source>
        <dbReference type="ARBA" id="ARBA00022553"/>
    </source>
</evidence>
<dbReference type="Pfam" id="PF05231">
    <property type="entry name" value="MASE1"/>
    <property type="match status" value="1"/>
</dbReference>
<dbReference type="Gene3D" id="3.40.50.2300">
    <property type="match status" value="1"/>
</dbReference>
<keyword evidence="5 9" id="KW-0597">Phosphoprotein</keyword>
<feature type="domain" description="PAC" evidence="13">
    <location>
        <begin position="400"/>
        <end position="450"/>
    </location>
</feature>
<comment type="caution">
    <text evidence="14">The sequence shown here is derived from an EMBL/GenBank/DDBJ whole genome shotgun (WGS) entry which is preliminary data.</text>
</comment>
<dbReference type="InterPro" id="IPR001789">
    <property type="entry name" value="Sig_transdc_resp-reg_receiver"/>
</dbReference>
<dbReference type="GO" id="GO:0000155">
    <property type="term" value="F:phosphorelay sensor kinase activity"/>
    <property type="evidence" value="ECO:0007669"/>
    <property type="project" value="InterPro"/>
</dbReference>
<dbReference type="EMBL" id="JACRIW010000021">
    <property type="protein sequence ID" value="MBI5168412.1"/>
    <property type="molecule type" value="Genomic_DNA"/>
</dbReference>
<dbReference type="Pfam" id="PF00072">
    <property type="entry name" value="Response_reg"/>
    <property type="match status" value="1"/>
</dbReference>
<evidence type="ECO:0000256" key="6">
    <source>
        <dbReference type="ARBA" id="ARBA00022692"/>
    </source>
</evidence>
<dbReference type="GO" id="GO:0005886">
    <property type="term" value="C:plasma membrane"/>
    <property type="evidence" value="ECO:0007669"/>
    <property type="project" value="UniProtKB-SubCell"/>
</dbReference>
<evidence type="ECO:0000256" key="10">
    <source>
        <dbReference type="SAM" id="Phobius"/>
    </source>
</evidence>
<evidence type="ECO:0000259" key="12">
    <source>
        <dbReference type="PROSITE" id="PS50110"/>
    </source>
</evidence>
<evidence type="ECO:0000256" key="9">
    <source>
        <dbReference type="PROSITE-ProRule" id="PRU00169"/>
    </source>
</evidence>
<feature type="transmembrane region" description="Helical" evidence="10">
    <location>
        <begin position="255"/>
        <end position="275"/>
    </location>
</feature>
<evidence type="ECO:0000256" key="4">
    <source>
        <dbReference type="ARBA" id="ARBA00022475"/>
    </source>
</evidence>
<dbReference type="Gene3D" id="3.30.450.20">
    <property type="entry name" value="PAS domain"/>
    <property type="match status" value="1"/>
</dbReference>
<dbReference type="SUPFAM" id="SSF55874">
    <property type="entry name" value="ATPase domain of HSP90 chaperone/DNA topoisomerase II/histidine kinase"/>
    <property type="match status" value="1"/>
</dbReference>
<organism evidence="14 15">
    <name type="scientific">Eiseniibacteriota bacterium</name>
    <dbReference type="NCBI Taxonomy" id="2212470"/>
    <lineage>
        <taxon>Bacteria</taxon>
        <taxon>Candidatus Eiseniibacteriota</taxon>
    </lineage>
</organism>
<feature type="transmembrane region" description="Helical" evidence="10">
    <location>
        <begin position="204"/>
        <end position="224"/>
    </location>
</feature>
<dbReference type="SUPFAM" id="SSF47384">
    <property type="entry name" value="Homodimeric domain of signal transducing histidine kinase"/>
    <property type="match status" value="1"/>
</dbReference>
<dbReference type="InterPro" id="IPR001610">
    <property type="entry name" value="PAC"/>
</dbReference>
<dbReference type="Pfam" id="PF08447">
    <property type="entry name" value="PAS_3"/>
    <property type="match status" value="1"/>
</dbReference>
<feature type="transmembrane region" description="Helical" evidence="10">
    <location>
        <begin position="48"/>
        <end position="69"/>
    </location>
</feature>
<proteinExistence type="predicted"/>
<comment type="catalytic activity">
    <reaction evidence="1">
        <text>ATP + protein L-histidine = ADP + protein N-phospho-L-histidine.</text>
        <dbReference type="EC" id="2.7.13.3"/>
    </reaction>
</comment>
<dbReference type="SUPFAM" id="SSF55785">
    <property type="entry name" value="PYP-like sensor domain (PAS domain)"/>
    <property type="match status" value="1"/>
</dbReference>
<dbReference type="SUPFAM" id="SSF52172">
    <property type="entry name" value="CheY-like"/>
    <property type="match status" value="1"/>
</dbReference>
<dbReference type="InterPro" id="IPR007895">
    <property type="entry name" value="MASE1"/>
</dbReference>
<dbReference type="InterPro" id="IPR005467">
    <property type="entry name" value="His_kinase_dom"/>
</dbReference>
<dbReference type="SMART" id="SM00387">
    <property type="entry name" value="HATPase_c"/>
    <property type="match status" value="1"/>
</dbReference>
<dbReference type="Pfam" id="PF00512">
    <property type="entry name" value="HisKA"/>
    <property type="match status" value="1"/>
</dbReference>
<evidence type="ECO:0000313" key="14">
    <source>
        <dbReference type="EMBL" id="MBI5168412.1"/>
    </source>
</evidence>
<dbReference type="InterPro" id="IPR003661">
    <property type="entry name" value="HisK_dim/P_dom"/>
</dbReference>
<gene>
    <name evidence="14" type="ORF">HZA61_02890</name>
</gene>
<dbReference type="SMART" id="SM00086">
    <property type="entry name" value="PAC"/>
    <property type="match status" value="1"/>
</dbReference>
<dbReference type="PROSITE" id="PS50109">
    <property type="entry name" value="HIS_KIN"/>
    <property type="match status" value="1"/>
</dbReference>
<dbReference type="AlphaFoldDB" id="A0A933SA88"/>
<dbReference type="Proteomes" id="UP000696931">
    <property type="component" value="Unassembled WGS sequence"/>
</dbReference>
<dbReference type="InterPro" id="IPR036097">
    <property type="entry name" value="HisK_dim/P_sf"/>
</dbReference>
<evidence type="ECO:0000256" key="1">
    <source>
        <dbReference type="ARBA" id="ARBA00000085"/>
    </source>
</evidence>
<feature type="domain" description="Response regulatory" evidence="12">
    <location>
        <begin position="697"/>
        <end position="812"/>
    </location>
</feature>
<keyword evidence="4" id="KW-1003">Cell membrane</keyword>
<dbReference type="InterPro" id="IPR013655">
    <property type="entry name" value="PAS_fold_3"/>
</dbReference>
<dbReference type="Gene3D" id="1.10.287.130">
    <property type="match status" value="1"/>
</dbReference>
<sequence length="821" mass="88271">MSPEPSEASSSTFLPRRSFAPWEPLAWAIAYLLVGTVVYRLQGSIGPTLWYPPVVIGAAALLTFGWRALPFVFVCDFLVTYSITPTPLTAPALSALGTALECATAFALLSRAGVNQAMARARDVPLALLLAGCVAPAVGATVGLLVASFSDIPLRESNPLQFWLTWWLCDTTSMIVLLPALLLWLAPPDDRRTKLAPGRGIERVALVVAVLLLGAAGFVAPTLGEVRLRLPWLGLGVSLVMWAAARFSRRTTASVVAFLACIAIMVVRGEFLLQALPSGQIVALLHTVQLDVALLSMGGLALNSLIARERRARQELEWASRALSLSASRSSLASRAGRIGTFEIDPEKGTIWSDELYELLGYAPQSFVPSVRPRCYVFDTDTDDMLDRRWSEHIASGERVEMEVAFKAADGRRLWCEIRAEPVEREGRRLFAGTVADVTQRRALEQQFLQSQKMEVVGRLAGGVAHDFNNVLTAILGFTELAGMHVGEGSPARGNLAQIRQAALRAAALTQRLLAFSRMQPQEPRAVEVDALVRRLEPMLQRLIGESVSLRLALGAPRACVLADPTQLEQVLMNLVVNARDAMPLGGRLEIASHVAPRLDGSGEVVRVRVSDTGTGIDAETRERIFEPFFTTKAPGQGTGLGLSTVLGIVRQSGGVITVESTPGAGSVFSVDLPLHGLPGAPAAEEAVEHGPGGDEHVLLVEDDALVRDYVLACLEQAGYRVASAEHGSQALEKLAAGSVPSLLLTDVNMPGMSGIELARRVHAAHPAVPVLFMTGYIRSFEPGGEAAEFAGQAMAKPFTRGELLQRIRAVLDSRRSRKHP</sequence>
<dbReference type="CDD" id="cd00082">
    <property type="entry name" value="HisKA"/>
    <property type="match status" value="1"/>
</dbReference>
<dbReference type="EC" id="2.7.13.3" evidence="3"/>
<feature type="domain" description="Histidine kinase" evidence="11">
    <location>
        <begin position="463"/>
        <end position="677"/>
    </location>
</feature>
<dbReference type="InterPro" id="IPR003594">
    <property type="entry name" value="HATPase_dom"/>
</dbReference>
<dbReference type="PRINTS" id="PR00344">
    <property type="entry name" value="BCTRLSENSOR"/>
</dbReference>
<comment type="subcellular location">
    <subcellularLocation>
        <location evidence="2">Cell membrane</location>
        <topology evidence="2">Multi-pass membrane protein</topology>
    </subcellularLocation>
</comment>
<feature type="transmembrane region" description="Helical" evidence="10">
    <location>
        <begin position="162"/>
        <end position="184"/>
    </location>
</feature>
<dbReference type="NCBIfam" id="TIGR00229">
    <property type="entry name" value="sensory_box"/>
    <property type="match status" value="1"/>
</dbReference>
<evidence type="ECO:0000256" key="2">
    <source>
        <dbReference type="ARBA" id="ARBA00004651"/>
    </source>
</evidence>
<dbReference type="PANTHER" id="PTHR43065">
    <property type="entry name" value="SENSOR HISTIDINE KINASE"/>
    <property type="match status" value="1"/>
</dbReference>